<dbReference type="AlphaFoldDB" id="A0A1L7XJA5"/>
<dbReference type="Proteomes" id="UP000184330">
    <property type="component" value="Unassembled WGS sequence"/>
</dbReference>
<accession>A0A1L7XJA5</accession>
<evidence type="ECO:0000313" key="2">
    <source>
        <dbReference type="Proteomes" id="UP000184330"/>
    </source>
</evidence>
<keyword evidence="2" id="KW-1185">Reference proteome</keyword>
<protein>
    <submittedName>
        <fullName evidence="1">Uncharacterized protein</fullName>
    </submittedName>
</protein>
<sequence>MADQLADHLADILANLAEDVQSLNDASAPENSPATSPAKSTSTGISLKLRFQICLSILCWDNANRCRITTELVSSTDFRQHSLVSIARSMRRQASGFIGRIECILPIARMSQMCRTPGAPSVRRAAQYHRNSVAKVRNWTVVVDLPMQPYFGWNPPFGLLQFCRAIFRSSPQSVHVRIIDPSHHNPTIEGCDTYITKTLSPLRLLRGISDFEIRLATASDVLLFSRILQNFAALQTEDIVSRELNLELTISAKARNLPIARRDPSSVISIRSGARTLNTQLKEGSSSADWPATATISIGSRKDHEKCVSALALLERYHAAFDRDIPVIVQSRMNPEVDREKCHTKATELVQIARSALAGGDYCTFTIIFEQGVQRLHDDFSVIQQAREKVFEWDVLNQRGCDIEVGFCLLSETT</sequence>
<organism evidence="1 2">
    <name type="scientific">Phialocephala subalpina</name>
    <dbReference type="NCBI Taxonomy" id="576137"/>
    <lineage>
        <taxon>Eukaryota</taxon>
        <taxon>Fungi</taxon>
        <taxon>Dikarya</taxon>
        <taxon>Ascomycota</taxon>
        <taxon>Pezizomycotina</taxon>
        <taxon>Leotiomycetes</taxon>
        <taxon>Helotiales</taxon>
        <taxon>Mollisiaceae</taxon>
        <taxon>Phialocephala</taxon>
        <taxon>Phialocephala fortinii species complex</taxon>
    </lineage>
</organism>
<name>A0A1L7XJA5_9HELO</name>
<dbReference type="EMBL" id="FJOG01000029">
    <property type="protein sequence ID" value="CZR65121.1"/>
    <property type="molecule type" value="Genomic_DNA"/>
</dbReference>
<evidence type="ECO:0000313" key="1">
    <source>
        <dbReference type="EMBL" id="CZR65121.1"/>
    </source>
</evidence>
<gene>
    <name evidence="1" type="ORF">PAC_15021</name>
</gene>
<reference evidence="1 2" key="1">
    <citation type="submission" date="2016-03" db="EMBL/GenBank/DDBJ databases">
        <authorList>
            <person name="Ploux O."/>
        </authorList>
    </citation>
    <scope>NUCLEOTIDE SEQUENCE [LARGE SCALE GENOMIC DNA]</scope>
    <source>
        <strain evidence="1 2">UAMH 11012</strain>
    </source>
</reference>
<proteinExistence type="predicted"/>